<keyword evidence="3" id="KW-1185">Reference proteome</keyword>
<gene>
    <name evidence="2" type="ORF">HMPREF0091_10447</name>
</gene>
<dbReference type="AlphaFoldDB" id="F1T456"/>
<sequence>MSTHELFISGLGISQNVLRAIVVKAVSHIEGVAQVGGNDITSNLISVFTTKSLPEDKAVEARVEDDKLFVDVHVAVFYGYPFVGLAQEIRSSVATALQEQLSCEIGAIDVYIDSLVFPKE</sequence>
<dbReference type="InterPro" id="IPR005531">
    <property type="entry name" value="Asp23"/>
</dbReference>
<protein>
    <recommendedName>
        <fullName evidence="4">Asp23/Gls24 family envelope stress response protein</fullName>
    </recommendedName>
</protein>
<comment type="similarity">
    <text evidence="1">Belongs to the asp23 family.</text>
</comment>
<dbReference type="EMBL" id="ACGK02000001">
    <property type="protein sequence ID" value="EGF23500.1"/>
    <property type="molecule type" value="Genomic_DNA"/>
</dbReference>
<evidence type="ECO:0008006" key="4">
    <source>
        <dbReference type="Google" id="ProtNLM"/>
    </source>
</evidence>
<dbReference type="Pfam" id="PF03780">
    <property type="entry name" value="Asp23"/>
    <property type="match status" value="1"/>
</dbReference>
<dbReference type="Proteomes" id="UP000005947">
    <property type="component" value="Unassembled WGS sequence"/>
</dbReference>
<dbReference type="GeneID" id="93210062"/>
<name>F1T456_9ACTN</name>
<evidence type="ECO:0000256" key="1">
    <source>
        <dbReference type="ARBA" id="ARBA00005721"/>
    </source>
</evidence>
<dbReference type="RefSeq" id="WP_006302624.1">
    <property type="nucleotide sequence ID" value="NZ_ACGK02000001.1"/>
</dbReference>
<reference evidence="2 3" key="1">
    <citation type="submission" date="2011-02" db="EMBL/GenBank/DDBJ databases">
        <authorList>
            <person name="Muzny D."/>
            <person name="Qin X."/>
            <person name="Buhay C."/>
            <person name="Dugan-Rocha S."/>
            <person name="Ding Y."/>
            <person name="Chen G."/>
            <person name="Hawes A."/>
            <person name="Holder M."/>
            <person name="Jhangiani S."/>
            <person name="Johnson A."/>
            <person name="Khan Z."/>
            <person name="Li Z."/>
            <person name="Liu W."/>
            <person name="Liu X."/>
            <person name="Perez L."/>
            <person name="Shen H."/>
            <person name="Wang Q."/>
            <person name="Watt J."/>
            <person name="Xi L."/>
            <person name="Xin Y."/>
            <person name="Zhou J."/>
            <person name="Deng J."/>
            <person name="Jiang H."/>
            <person name="Liu Y."/>
            <person name="Qu J."/>
            <person name="Song X.-Z."/>
            <person name="Zhang L."/>
            <person name="Villasana D."/>
            <person name="Johnson A."/>
            <person name="Liu J."/>
            <person name="Liyanage D."/>
            <person name="Lorensuhewa L."/>
            <person name="Robinson T."/>
            <person name="Song A."/>
            <person name="Song B.-B."/>
            <person name="Dinh H."/>
            <person name="Thornton R."/>
            <person name="Coyle M."/>
            <person name="Francisco L."/>
            <person name="Jackson L."/>
            <person name="Javaid M."/>
            <person name="Korchina V."/>
            <person name="Kovar C."/>
            <person name="Mata R."/>
            <person name="Mathew T."/>
            <person name="Ngo R."/>
            <person name="Nguyen L."/>
            <person name="Nguyen N."/>
            <person name="Okwuonu G."/>
            <person name="Ongeri F."/>
            <person name="Pham C."/>
            <person name="Simmons D."/>
            <person name="Wilczek-Boney K."/>
            <person name="Hale W."/>
            <person name="Jakkamsetti A."/>
            <person name="Pham P."/>
            <person name="Ruth R."/>
            <person name="San Lucas F."/>
            <person name="Warren J."/>
            <person name="Zhang J."/>
            <person name="Zhao Z."/>
            <person name="Zhou C."/>
            <person name="Zhu D."/>
            <person name="Lee S."/>
            <person name="Bess C."/>
            <person name="Blankenburg K."/>
            <person name="Forbes L."/>
            <person name="Fu Q."/>
            <person name="Gubbala S."/>
            <person name="Hirani K."/>
            <person name="Jayaseelan J.C."/>
            <person name="Lara F."/>
            <person name="Munidasa M."/>
            <person name="Palculict T."/>
            <person name="Patil S."/>
            <person name="Pu L.-L."/>
            <person name="Saada N."/>
            <person name="Tang L."/>
            <person name="Weissenberger G."/>
            <person name="Zhu Y."/>
            <person name="Hemphill L."/>
            <person name="Shang Y."/>
            <person name="Youmans B."/>
            <person name="Ayvaz T."/>
            <person name="Ross M."/>
            <person name="Santibanez J."/>
            <person name="Aqrawi P."/>
            <person name="Gross S."/>
            <person name="Joshi V."/>
            <person name="Fowler G."/>
            <person name="Nazareth L."/>
            <person name="Reid J."/>
            <person name="Worley K."/>
            <person name="Petrosino J."/>
            <person name="Highlander S."/>
            <person name="Gibbs R."/>
        </authorList>
    </citation>
    <scope>NUCLEOTIDE SEQUENCE [LARGE SCALE GENOMIC DNA]</scope>
    <source>
        <strain evidence="2 3">DSM 15829</strain>
    </source>
</reference>
<dbReference type="PANTHER" id="PTHR34297:SF1">
    <property type="entry name" value="ASP23_GLS24 FAMILY ENVELOPE STRESS RESPONSE PROTEIN"/>
    <property type="match status" value="1"/>
</dbReference>
<evidence type="ECO:0000313" key="2">
    <source>
        <dbReference type="EMBL" id="EGF23500.1"/>
    </source>
</evidence>
<comment type="caution">
    <text evidence="2">The sequence shown here is derived from an EMBL/GenBank/DDBJ whole genome shotgun (WGS) entry which is preliminary data.</text>
</comment>
<dbReference type="OrthoDB" id="3182211at2"/>
<proteinExistence type="inferred from homology"/>
<dbReference type="eggNOG" id="COG1302">
    <property type="taxonomic scope" value="Bacteria"/>
</dbReference>
<evidence type="ECO:0000313" key="3">
    <source>
        <dbReference type="Proteomes" id="UP000005947"/>
    </source>
</evidence>
<accession>F1T456</accession>
<organism evidence="2 3">
    <name type="scientific">Fannyhessea vaginae DSM 15829</name>
    <dbReference type="NCBI Taxonomy" id="525256"/>
    <lineage>
        <taxon>Bacteria</taxon>
        <taxon>Bacillati</taxon>
        <taxon>Actinomycetota</taxon>
        <taxon>Coriobacteriia</taxon>
        <taxon>Coriobacteriales</taxon>
        <taxon>Atopobiaceae</taxon>
        <taxon>Fannyhessea</taxon>
    </lineage>
</organism>
<dbReference type="PANTHER" id="PTHR34297">
    <property type="entry name" value="HYPOTHETICAL CYTOSOLIC PROTEIN-RELATED"/>
    <property type="match status" value="1"/>
</dbReference>